<dbReference type="OrthoDB" id="10019231at2759"/>
<protein>
    <recommendedName>
        <fullName evidence="1">Dienelactone hydrolase domain-containing protein</fullName>
    </recommendedName>
</protein>
<evidence type="ECO:0000259" key="1">
    <source>
        <dbReference type="Pfam" id="PF01738"/>
    </source>
</evidence>
<dbReference type="Pfam" id="PF01738">
    <property type="entry name" value="DLH"/>
    <property type="match status" value="1"/>
</dbReference>
<dbReference type="GO" id="GO:0016787">
    <property type="term" value="F:hydrolase activity"/>
    <property type="evidence" value="ECO:0007669"/>
    <property type="project" value="InterPro"/>
</dbReference>
<feature type="domain" description="Dienelactone hydrolase" evidence="1">
    <location>
        <begin position="43"/>
        <end position="303"/>
    </location>
</feature>
<keyword evidence="3" id="KW-1185">Reference proteome</keyword>
<accession>A0A409WSZ7</accession>
<dbReference type="Gene3D" id="3.40.50.1820">
    <property type="entry name" value="alpha/beta hydrolase"/>
    <property type="match status" value="1"/>
</dbReference>
<evidence type="ECO:0000313" key="2">
    <source>
        <dbReference type="EMBL" id="PPQ81617.1"/>
    </source>
</evidence>
<sequence length="305" mass="33861">MSCPKCIEGFVLPGEPSGTIEQDFQGAYHASPSSLSASETVTSNASKQRAIIFLTDGFGLPLKNCKIMADNLANRLDCEVWVPDYFDADIQDVPPSCLGRPLVPVDDLRTPDRASKKMSILDWVKFIVFTGIPSLPAFIHSRPSVADKRVTSVIHFPLSCKRFSLIGSKFINLLKEKKQYEKLGIVGYCFGGAATVRFASTDLVDAAVICHPASFPTREAEVIRVPTSWACAEVDIFWPHSKRLQVEAILASKKGKETYTEYEFKDYPGTAHGFAARPNLNLPEVKDAYEQAFEQTVEWFKKTLV</sequence>
<gene>
    <name evidence="2" type="ORF">CVT25_013592</name>
</gene>
<dbReference type="PANTHER" id="PTHR17630:SF44">
    <property type="entry name" value="PROTEIN AIM2"/>
    <property type="match status" value="1"/>
</dbReference>
<dbReference type="AlphaFoldDB" id="A0A409WSZ7"/>
<organism evidence="2 3">
    <name type="scientific">Psilocybe cyanescens</name>
    <dbReference type="NCBI Taxonomy" id="93625"/>
    <lineage>
        <taxon>Eukaryota</taxon>
        <taxon>Fungi</taxon>
        <taxon>Dikarya</taxon>
        <taxon>Basidiomycota</taxon>
        <taxon>Agaricomycotina</taxon>
        <taxon>Agaricomycetes</taxon>
        <taxon>Agaricomycetidae</taxon>
        <taxon>Agaricales</taxon>
        <taxon>Agaricineae</taxon>
        <taxon>Strophariaceae</taxon>
        <taxon>Psilocybe</taxon>
    </lineage>
</organism>
<dbReference type="STRING" id="93625.A0A409WSZ7"/>
<dbReference type="EMBL" id="NHYD01003232">
    <property type="protein sequence ID" value="PPQ81617.1"/>
    <property type="molecule type" value="Genomic_DNA"/>
</dbReference>
<reference evidence="2 3" key="1">
    <citation type="journal article" date="2018" name="Evol. Lett.">
        <title>Horizontal gene cluster transfer increased hallucinogenic mushroom diversity.</title>
        <authorList>
            <person name="Reynolds H.T."/>
            <person name="Vijayakumar V."/>
            <person name="Gluck-Thaler E."/>
            <person name="Korotkin H.B."/>
            <person name="Matheny P.B."/>
            <person name="Slot J.C."/>
        </authorList>
    </citation>
    <scope>NUCLEOTIDE SEQUENCE [LARGE SCALE GENOMIC DNA]</scope>
    <source>
        <strain evidence="2 3">2631</strain>
    </source>
</reference>
<dbReference type="InterPro" id="IPR002925">
    <property type="entry name" value="Dienelactn_hydro"/>
</dbReference>
<dbReference type="InParanoid" id="A0A409WSZ7"/>
<evidence type="ECO:0000313" key="3">
    <source>
        <dbReference type="Proteomes" id="UP000283269"/>
    </source>
</evidence>
<dbReference type="Proteomes" id="UP000283269">
    <property type="component" value="Unassembled WGS sequence"/>
</dbReference>
<dbReference type="PANTHER" id="PTHR17630">
    <property type="entry name" value="DIENELACTONE HYDROLASE"/>
    <property type="match status" value="1"/>
</dbReference>
<dbReference type="SUPFAM" id="SSF53474">
    <property type="entry name" value="alpha/beta-Hydrolases"/>
    <property type="match status" value="1"/>
</dbReference>
<proteinExistence type="predicted"/>
<name>A0A409WSZ7_PSICY</name>
<dbReference type="InterPro" id="IPR029058">
    <property type="entry name" value="AB_hydrolase_fold"/>
</dbReference>
<comment type="caution">
    <text evidence="2">The sequence shown here is derived from an EMBL/GenBank/DDBJ whole genome shotgun (WGS) entry which is preliminary data.</text>
</comment>